<dbReference type="RefSeq" id="WP_071347925.1">
    <property type="nucleotide sequence ID" value="NZ_MOEA01000003.1"/>
</dbReference>
<dbReference type="AlphaFoldDB" id="A0AAP7N596"/>
<reference evidence="1 2" key="1">
    <citation type="submission" date="2016-10" db="EMBL/GenBank/DDBJ databases">
        <authorList>
            <person name="Marach S."/>
            <person name="Prathuangwong S."/>
            <person name="Takikawa Y."/>
            <person name="Dohra H."/>
        </authorList>
    </citation>
    <scope>NUCLEOTIDE SEQUENCE [LARGE SCALE GENOMIC DNA]</scope>
    <source>
        <strain evidence="1 2">K2</strain>
    </source>
</reference>
<dbReference type="Proteomes" id="UP000180036">
    <property type="component" value="Unassembled WGS sequence"/>
</dbReference>
<dbReference type="Gene3D" id="3.30.450.410">
    <property type="match status" value="1"/>
</dbReference>
<accession>A0AAP7N596</accession>
<sequence>MNDFERKVYRIIINVTRFGKNPSLDELKRKTGNDERAIREAVKNLMRQRMLKWDTHKKMWNFLEIKKPST</sequence>
<dbReference type="InterPro" id="IPR053717">
    <property type="entry name" value="MerB_lyase_sf"/>
</dbReference>
<evidence type="ECO:0000313" key="2">
    <source>
        <dbReference type="Proteomes" id="UP000180036"/>
    </source>
</evidence>
<comment type="caution">
    <text evidence="1">The sequence shown here is derived from an EMBL/GenBank/DDBJ whole genome shotgun (WGS) entry which is preliminary data.</text>
</comment>
<organism evidence="1 2">
    <name type="scientific">Bacillus amyloliquefaciens</name>
    <name type="common">Bacillus velezensis</name>
    <dbReference type="NCBI Taxonomy" id="1390"/>
    <lineage>
        <taxon>Bacteria</taxon>
        <taxon>Bacillati</taxon>
        <taxon>Bacillota</taxon>
        <taxon>Bacilli</taxon>
        <taxon>Bacillales</taxon>
        <taxon>Bacillaceae</taxon>
        <taxon>Bacillus</taxon>
        <taxon>Bacillus amyloliquefaciens group</taxon>
    </lineage>
</organism>
<name>A0AAP7N596_BACAM</name>
<proteinExistence type="predicted"/>
<evidence type="ECO:0000313" key="1">
    <source>
        <dbReference type="EMBL" id="OIK20330.1"/>
    </source>
</evidence>
<gene>
    <name evidence="1" type="ORF">BKP66_11910</name>
</gene>
<protein>
    <submittedName>
        <fullName evidence="1">Uncharacterized protein</fullName>
    </submittedName>
</protein>
<dbReference type="EMBL" id="MOEA01000003">
    <property type="protein sequence ID" value="OIK20330.1"/>
    <property type="molecule type" value="Genomic_DNA"/>
</dbReference>